<gene>
    <name evidence="3" type="ORF">BSZ39_12330</name>
</gene>
<dbReference type="InterPro" id="IPR018702">
    <property type="entry name" value="DUF2207"/>
</dbReference>
<dbReference type="Proteomes" id="UP000185628">
    <property type="component" value="Unassembled WGS sequence"/>
</dbReference>
<dbReference type="Pfam" id="PF09972">
    <property type="entry name" value="DUF2207"/>
    <property type="match status" value="1"/>
</dbReference>
<reference evidence="4" key="1">
    <citation type="submission" date="2016-12" db="EMBL/GenBank/DDBJ databases">
        <authorList>
            <person name="Meng X."/>
        </authorList>
    </citation>
    <scope>NUCLEOTIDE SEQUENCE [LARGE SCALE GENOMIC DNA]</scope>
    <source>
        <strain evidence="4">DSM 19116</strain>
    </source>
</reference>
<sequence length="99" mass="10768">MRQFLALLAAGVALLLGLPLPASASVTDDSIKKLDVEITLDESGTAHVKERFEWNFADGQGHGFYRTITKAQAYDPEPNNYRVYEVSNEQVTSPSGAPA</sequence>
<dbReference type="AlphaFoldDB" id="A0A1Q5PZ63"/>
<feature type="domain" description="DUF2207" evidence="2">
    <location>
        <begin position="30"/>
        <end position="86"/>
    </location>
</feature>
<keyword evidence="1" id="KW-0732">Signal</keyword>
<evidence type="ECO:0000259" key="2">
    <source>
        <dbReference type="Pfam" id="PF09972"/>
    </source>
</evidence>
<keyword evidence="4" id="KW-1185">Reference proteome</keyword>
<proteinExistence type="predicted"/>
<accession>A0A1Q5PZ63</accession>
<dbReference type="OrthoDB" id="143710at2"/>
<name>A0A1Q5PZ63_9ACTO</name>
<feature type="signal peptide" evidence="1">
    <location>
        <begin position="1"/>
        <end position="24"/>
    </location>
</feature>
<evidence type="ECO:0000313" key="4">
    <source>
        <dbReference type="Proteomes" id="UP000185628"/>
    </source>
</evidence>
<organism evidence="3 4">
    <name type="scientific">Bowdeniella nasicola</name>
    <dbReference type="NCBI Taxonomy" id="208480"/>
    <lineage>
        <taxon>Bacteria</taxon>
        <taxon>Bacillati</taxon>
        <taxon>Actinomycetota</taxon>
        <taxon>Actinomycetes</taxon>
        <taxon>Actinomycetales</taxon>
        <taxon>Actinomycetaceae</taxon>
        <taxon>Bowdeniella</taxon>
    </lineage>
</organism>
<protein>
    <recommendedName>
        <fullName evidence="2">DUF2207 domain-containing protein</fullName>
    </recommendedName>
</protein>
<dbReference type="EMBL" id="MQVR01000123">
    <property type="protein sequence ID" value="OKL52921.1"/>
    <property type="molecule type" value="Genomic_DNA"/>
</dbReference>
<evidence type="ECO:0000313" key="3">
    <source>
        <dbReference type="EMBL" id="OKL52921.1"/>
    </source>
</evidence>
<comment type="caution">
    <text evidence="3">The sequence shown here is derived from an EMBL/GenBank/DDBJ whole genome shotgun (WGS) entry which is preliminary data.</text>
</comment>
<evidence type="ECO:0000256" key="1">
    <source>
        <dbReference type="SAM" id="SignalP"/>
    </source>
</evidence>
<feature type="chain" id="PRO_5012389071" description="DUF2207 domain-containing protein" evidence="1">
    <location>
        <begin position="25"/>
        <end position="99"/>
    </location>
</feature>